<name>A0A0F9P4F5_9ZZZZ</name>
<evidence type="ECO:0000313" key="2">
    <source>
        <dbReference type="EMBL" id="KKN19267.1"/>
    </source>
</evidence>
<gene>
    <name evidence="2" type="ORF">LCGC14_0947320</name>
</gene>
<keyword evidence="1" id="KW-0812">Transmembrane</keyword>
<organism evidence="2">
    <name type="scientific">marine sediment metagenome</name>
    <dbReference type="NCBI Taxonomy" id="412755"/>
    <lineage>
        <taxon>unclassified sequences</taxon>
        <taxon>metagenomes</taxon>
        <taxon>ecological metagenomes</taxon>
    </lineage>
</organism>
<accession>A0A0F9P4F5</accession>
<dbReference type="AlphaFoldDB" id="A0A0F9P4F5"/>
<protein>
    <submittedName>
        <fullName evidence="2">Uncharacterized protein</fullName>
    </submittedName>
</protein>
<reference evidence="2" key="1">
    <citation type="journal article" date="2015" name="Nature">
        <title>Complex archaea that bridge the gap between prokaryotes and eukaryotes.</title>
        <authorList>
            <person name="Spang A."/>
            <person name="Saw J.H."/>
            <person name="Jorgensen S.L."/>
            <person name="Zaremba-Niedzwiedzka K."/>
            <person name="Martijn J."/>
            <person name="Lind A.E."/>
            <person name="van Eijk R."/>
            <person name="Schleper C."/>
            <person name="Guy L."/>
            <person name="Ettema T.J."/>
        </authorList>
    </citation>
    <scope>NUCLEOTIDE SEQUENCE</scope>
</reference>
<sequence>MKELWGGLVNLVVGLILLAVATAAAYWLLTIPV</sequence>
<feature type="transmembrane region" description="Helical" evidence="1">
    <location>
        <begin position="7"/>
        <end position="29"/>
    </location>
</feature>
<evidence type="ECO:0000256" key="1">
    <source>
        <dbReference type="SAM" id="Phobius"/>
    </source>
</evidence>
<comment type="caution">
    <text evidence="2">The sequence shown here is derived from an EMBL/GenBank/DDBJ whole genome shotgun (WGS) entry which is preliminary data.</text>
</comment>
<proteinExistence type="predicted"/>
<keyword evidence="1" id="KW-1133">Transmembrane helix</keyword>
<dbReference type="EMBL" id="LAZR01003350">
    <property type="protein sequence ID" value="KKN19267.1"/>
    <property type="molecule type" value="Genomic_DNA"/>
</dbReference>
<keyword evidence="1" id="KW-0472">Membrane</keyword>